<name>A0A2N5W0A9_9BASI</name>
<gene>
    <name evidence="2" type="ORF">PCANC_04617</name>
</gene>
<feature type="compositionally biased region" description="Basic and acidic residues" evidence="1">
    <location>
        <begin position="1"/>
        <end position="10"/>
    </location>
</feature>
<sequence length="68" mass="7522">MHKAQKESGKNKKRKRKPSIPPTSDKEPAWPDSPASESNPREALEHESFVGGINFTTGVVPKHNNMGK</sequence>
<dbReference type="AlphaFoldDB" id="A0A2N5W0A9"/>
<evidence type="ECO:0000256" key="1">
    <source>
        <dbReference type="SAM" id="MobiDB-lite"/>
    </source>
</evidence>
<evidence type="ECO:0000313" key="3">
    <source>
        <dbReference type="Proteomes" id="UP000235388"/>
    </source>
</evidence>
<feature type="region of interest" description="Disordered" evidence="1">
    <location>
        <begin position="1"/>
        <end position="68"/>
    </location>
</feature>
<evidence type="ECO:0000313" key="2">
    <source>
        <dbReference type="EMBL" id="PLW55655.1"/>
    </source>
</evidence>
<dbReference type="Proteomes" id="UP000235388">
    <property type="component" value="Unassembled WGS sequence"/>
</dbReference>
<proteinExistence type="predicted"/>
<organism evidence="2 3">
    <name type="scientific">Puccinia coronata f. sp. avenae</name>
    <dbReference type="NCBI Taxonomy" id="200324"/>
    <lineage>
        <taxon>Eukaryota</taxon>
        <taxon>Fungi</taxon>
        <taxon>Dikarya</taxon>
        <taxon>Basidiomycota</taxon>
        <taxon>Pucciniomycotina</taxon>
        <taxon>Pucciniomycetes</taxon>
        <taxon>Pucciniales</taxon>
        <taxon>Pucciniaceae</taxon>
        <taxon>Puccinia</taxon>
    </lineage>
</organism>
<reference evidence="2 3" key="1">
    <citation type="submission" date="2017-11" db="EMBL/GenBank/DDBJ databases">
        <title>De novo assembly and phasing of dikaryotic genomes from two isolates of Puccinia coronata f. sp. avenae, the causal agent of oat crown rust.</title>
        <authorList>
            <person name="Miller M.E."/>
            <person name="Zhang Y."/>
            <person name="Omidvar V."/>
            <person name="Sperschneider J."/>
            <person name="Schwessinger B."/>
            <person name="Raley C."/>
            <person name="Palmer J.M."/>
            <person name="Garnica D."/>
            <person name="Upadhyaya N."/>
            <person name="Rathjen J."/>
            <person name="Taylor J.M."/>
            <person name="Park R.F."/>
            <person name="Dodds P.N."/>
            <person name="Hirsch C.D."/>
            <person name="Kianian S.F."/>
            <person name="Figueroa M."/>
        </authorList>
    </citation>
    <scope>NUCLEOTIDE SEQUENCE [LARGE SCALE GENOMIC DNA]</scope>
    <source>
        <strain evidence="2">12NC29</strain>
    </source>
</reference>
<feature type="compositionally biased region" description="Basic and acidic residues" evidence="1">
    <location>
        <begin position="39"/>
        <end position="48"/>
    </location>
</feature>
<protein>
    <submittedName>
        <fullName evidence="2">Uncharacterized protein</fullName>
    </submittedName>
</protein>
<comment type="caution">
    <text evidence="2">The sequence shown here is derived from an EMBL/GenBank/DDBJ whole genome shotgun (WGS) entry which is preliminary data.</text>
</comment>
<keyword evidence="3" id="KW-1185">Reference proteome</keyword>
<dbReference type="EMBL" id="PGCJ01000029">
    <property type="protein sequence ID" value="PLW55655.1"/>
    <property type="molecule type" value="Genomic_DNA"/>
</dbReference>
<accession>A0A2N5W0A9</accession>